<accession>A0AAV4N9M3</accession>
<evidence type="ECO:0000313" key="1">
    <source>
        <dbReference type="EMBL" id="GIX81034.1"/>
    </source>
</evidence>
<protein>
    <submittedName>
        <fullName evidence="1">Uncharacterized protein</fullName>
    </submittedName>
</protein>
<evidence type="ECO:0000313" key="2">
    <source>
        <dbReference type="Proteomes" id="UP001054837"/>
    </source>
</evidence>
<gene>
    <name evidence="1" type="ORF">CDAR_26161</name>
</gene>
<dbReference type="Proteomes" id="UP001054837">
    <property type="component" value="Unassembled WGS sequence"/>
</dbReference>
<proteinExistence type="predicted"/>
<keyword evidence="2" id="KW-1185">Reference proteome</keyword>
<organism evidence="1 2">
    <name type="scientific">Caerostris darwini</name>
    <dbReference type="NCBI Taxonomy" id="1538125"/>
    <lineage>
        <taxon>Eukaryota</taxon>
        <taxon>Metazoa</taxon>
        <taxon>Ecdysozoa</taxon>
        <taxon>Arthropoda</taxon>
        <taxon>Chelicerata</taxon>
        <taxon>Arachnida</taxon>
        <taxon>Araneae</taxon>
        <taxon>Araneomorphae</taxon>
        <taxon>Entelegynae</taxon>
        <taxon>Araneoidea</taxon>
        <taxon>Araneidae</taxon>
        <taxon>Caerostris</taxon>
    </lineage>
</organism>
<dbReference type="EMBL" id="BPLQ01001355">
    <property type="protein sequence ID" value="GIX81034.1"/>
    <property type="molecule type" value="Genomic_DNA"/>
</dbReference>
<reference evidence="1 2" key="1">
    <citation type="submission" date="2021-06" db="EMBL/GenBank/DDBJ databases">
        <title>Caerostris darwini draft genome.</title>
        <authorList>
            <person name="Kono N."/>
            <person name="Arakawa K."/>
        </authorList>
    </citation>
    <scope>NUCLEOTIDE SEQUENCE [LARGE SCALE GENOMIC DNA]</scope>
</reference>
<dbReference type="AlphaFoldDB" id="A0AAV4N9M3"/>
<sequence>MLKSDWLLEWRQRKHPIQSARKHIRFAINILSLVPETARPPLSGQNDSREPLSTLIKAGLVLLLEWGSSSVALDFKRRKHGTVVISITTENEECYCYLGGGEGLGGIKKGEKGVLCILKLRSHRESTRMS</sequence>
<name>A0AAV4N9M3_9ARAC</name>
<comment type="caution">
    <text evidence="1">The sequence shown here is derived from an EMBL/GenBank/DDBJ whole genome shotgun (WGS) entry which is preliminary data.</text>
</comment>